<feature type="non-terminal residue" evidence="1">
    <location>
        <position position="84"/>
    </location>
</feature>
<dbReference type="AlphaFoldDB" id="A0A0B6YTQ7"/>
<protein>
    <submittedName>
        <fullName evidence="1">Uncharacterized protein</fullName>
    </submittedName>
</protein>
<evidence type="ECO:0000313" key="1">
    <source>
        <dbReference type="EMBL" id="CEK59639.1"/>
    </source>
</evidence>
<dbReference type="EMBL" id="HACG01012774">
    <property type="protein sequence ID" value="CEK59639.1"/>
    <property type="molecule type" value="Transcribed_RNA"/>
</dbReference>
<reference evidence="1" key="1">
    <citation type="submission" date="2014-12" db="EMBL/GenBank/DDBJ databases">
        <title>Insight into the proteome of Arion vulgaris.</title>
        <authorList>
            <person name="Aradska J."/>
            <person name="Bulat T."/>
            <person name="Smidak R."/>
            <person name="Sarate P."/>
            <person name="Gangsoo J."/>
            <person name="Sialana F."/>
            <person name="Bilban M."/>
            <person name="Lubec G."/>
        </authorList>
    </citation>
    <scope>NUCLEOTIDE SEQUENCE</scope>
    <source>
        <tissue evidence="1">Skin</tissue>
    </source>
</reference>
<sequence>HLPYHTECNNLNKDANDMREHCRDKDLQCDSVVNFNLFKSETSRLDILKEKSYDLPANDLSITSSHDISEKYNIAIISSKDSSS</sequence>
<accession>A0A0B6YTQ7</accession>
<name>A0A0B6YTQ7_9EUPU</name>
<feature type="non-terminal residue" evidence="1">
    <location>
        <position position="1"/>
    </location>
</feature>
<proteinExistence type="predicted"/>
<gene>
    <name evidence="1" type="primary">ORF36980</name>
</gene>
<organism evidence="1">
    <name type="scientific">Arion vulgaris</name>
    <dbReference type="NCBI Taxonomy" id="1028688"/>
    <lineage>
        <taxon>Eukaryota</taxon>
        <taxon>Metazoa</taxon>
        <taxon>Spiralia</taxon>
        <taxon>Lophotrochozoa</taxon>
        <taxon>Mollusca</taxon>
        <taxon>Gastropoda</taxon>
        <taxon>Heterobranchia</taxon>
        <taxon>Euthyneura</taxon>
        <taxon>Panpulmonata</taxon>
        <taxon>Eupulmonata</taxon>
        <taxon>Stylommatophora</taxon>
        <taxon>Helicina</taxon>
        <taxon>Arionoidea</taxon>
        <taxon>Arionidae</taxon>
        <taxon>Arion</taxon>
    </lineage>
</organism>